<dbReference type="Gene3D" id="2.60.200.30">
    <property type="entry name" value="Probable inorganic polyphosphate/atp-NAD kinase, domain 2"/>
    <property type="match status" value="1"/>
</dbReference>
<keyword evidence="3 8" id="KW-0418">Kinase</keyword>
<comment type="catalytic activity">
    <reaction evidence="7 8">
        <text>NAD(+) + ATP = ADP + NADP(+) + H(+)</text>
        <dbReference type="Rhea" id="RHEA:18629"/>
        <dbReference type="ChEBI" id="CHEBI:15378"/>
        <dbReference type="ChEBI" id="CHEBI:30616"/>
        <dbReference type="ChEBI" id="CHEBI:57540"/>
        <dbReference type="ChEBI" id="CHEBI:58349"/>
        <dbReference type="ChEBI" id="CHEBI:456216"/>
        <dbReference type="EC" id="2.7.1.23"/>
    </reaction>
</comment>
<comment type="subcellular location">
    <subcellularLocation>
        <location evidence="8">Cytoplasm</location>
    </subcellularLocation>
</comment>
<feature type="active site" description="Proton acceptor" evidence="8">
    <location>
        <position position="79"/>
    </location>
</feature>
<dbReference type="AlphaFoldDB" id="A0A7R6SY35"/>
<feature type="binding site" evidence="8">
    <location>
        <position position="254"/>
    </location>
    <ligand>
        <name>NAD(+)</name>
        <dbReference type="ChEBI" id="CHEBI:57540"/>
    </ligand>
</feature>
<keyword evidence="4 8" id="KW-0067">ATP-binding</keyword>
<reference evidence="9 10" key="1">
    <citation type="journal article" date="2012" name="Extremophiles">
        <title>Thermotomaculum hydrothermale gen. nov., sp. nov., a novel heterotrophic thermophile within the phylum Acidobacteria from a deep-sea hydrothermal vent chimney in the Southern Okinawa Trough.</title>
        <authorList>
            <person name="Izumi H."/>
            <person name="Nunoura T."/>
            <person name="Miyazaki M."/>
            <person name="Mino S."/>
            <person name="Toki T."/>
            <person name="Takai K."/>
            <person name="Sako Y."/>
            <person name="Sawabe T."/>
            <person name="Nakagawa S."/>
        </authorList>
    </citation>
    <scope>NUCLEOTIDE SEQUENCE [LARGE SCALE GENOMIC DNA]</scope>
    <source>
        <strain evidence="9 10">AC55</strain>
    </source>
</reference>
<evidence type="ECO:0000256" key="1">
    <source>
        <dbReference type="ARBA" id="ARBA00022679"/>
    </source>
</evidence>
<dbReference type="InterPro" id="IPR017437">
    <property type="entry name" value="ATP-NAD_kinase_PpnK-typ_C"/>
</dbReference>
<evidence type="ECO:0000256" key="4">
    <source>
        <dbReference type="ARBA" id="ARBA00022840"/>
    </source>
</evidence>
<sequence length="297" mass="32999">MKFEKIGVIFKPKADLKTLEKVLFALEKILIKRGISKAYTLKPIPETITVDNSLGEFFVKASPVDFIDSVDLLLVLGGDGTLLSSVRLLEGEKIPILGVNLGSLGFLTIVQVDEFEEALTNTLNGNYQIDERLMLEGKIFDENGKVLVEEHVLNDVVVNKAALARIMDLRLMIDGDFVSDYKSDGLIISTPTGSTAYSLAAGGPIIFPSTNVLTITPICPHSLTNRPIVVCSNSEIEITLNKMHTDIFITFDGQKGYRFSSQHILKVKKSERKALLINPKLKNYFEVLKEKLKWGER</sequence>
<keyword evidence="6 8" id="KW-0520">NAD</keyword>
<name>A0A7R6SY35_9BACT</name>
<evidence type="ECO:0000256" key="3">
    <source>
        <dbReference type="ARBA" id="ARBA00022777"/>
    </source>
</evidence>
<dbReference type="SUPFAM" id="SSF111331">
    <property type="entry name" value="NAD kinase/diacylglycerol kinase-like"/>
    <property type="match status" value="1"/>
</dbReference>
<evidence type="ECO:0000256" key="5">
    <source>
        <dbReference type="ARBA" id="ARBA00022857"/>
    </source>
</evidence>
<feature type="binding site" evidence="8">
    <location>
        <position position="184"/>
    </location>
    <ligand>
        <name>NAD(+)</name>
        <dbReference type="ChEBI" id="CHEBI:57540"/>
    </ligand>
</feature>
<dbReference type="GO" id="GO:0003951">
    <property type="term" value="F:NAD+ kinase activity"/>
    <property type="evidence" value="ECO:0007669"/>
    <property type="project" value="UniProtKB-UniRule"/>
</dbReference>
<dbReference type="PANTHER" id="PTHR20275:SF0">
    <property type="entry name" value="NAD KINASE"/>
    <property type="match status" value="1"/>
</dbReference>
<dbReference type="EMBL" id="AP017470">
    <property type="protein sequence ID" value="BBB32215.1"/>
    <property type="molecule type" value="Genomic_DNA"/>
</dbReference>
<keyword evidence="1 8" id="KW-0808">Transferase</keyword>
<comment type="function">
    <text evidence="8">Involved in the regulation of the intracellular balance of NAD and NADP, and is a key enzyme in the biosynthesis of NADP. Catalyzes specifically the phosphorylation on 2'-hydroxyl of the adenosine moiety of NAD to yield NADP.</text>
</comment>
<protein>
    <recommendedName>
        <fullName evidence="8">NAD kinase</fullName>
        <ecNumber evidence="8">2.7.1.23</ecNumber>
    </recommendedName>
    <alternativeName>
        <fullName evidence="8">ATP-dependent NAD kinase</fullName>
    </alternativeName>
</protein>
<comment type="cofactor">
    <cofactor evidence="8">
        <name>a divalent metal cation</name>
        <dbReference type="ChEBI" id="CHEBI:60240"/>
    </cofactor>
</comment>
<dbReference type="FunFam" id="2.60.200.30:FF:000009">
    <property type="entry name" value="Poly(P)/ATP NAD kinase"/>
    <property type="match status" value="1"/>
</dbReference>
<gene>
    <name evidence="9" type="primary">ppnK</name>
    <name evidence="8" type="synonym">nadK</name>
    <name evidence="9" type="ORF">TTHT_0639</name>
</gene>
<evidence type="ECO:0000256" key="6">
    <source>
        <dbReference type="ARBA" id="ARBA00023027"/>
    </source>
</evidence>
<dbReference type="Pfam" id="PF01513">
    <property type="entry name" value="NAD_kinase"/>
    <property type="match status" value="1"/>
</dbReference>
<dbReference type="PANTHER" id="PTHR20275">
    <property type="entry name" value="NAD KINASE"/>
    <property type="match status" value="1"/>
</dbReference>
<feature type="binding site" evidence="8">
    <location>
        <begin position="79"/>
        <end position="80"/>
    </location>
    <ligand>
        <name>NAD(+)</name>
        <dbReference type="ChEBI" id="CHEBI:57540"/>
    </ligand>
</feature>
<comment type="caution">
    <text evidence="8">Lacks conserved residue(s) required for the propagation of feature annotation.</text>
</comment>
<feature type="binding site" evidence="8">
    <location>
        <position position="165"/>
    </location>
    <ligand>
        <name>NAD(+)</name>
        <dbReference type="ChEBI" id="CHEBI:57540"/>
    </ligand>
</feature>
<dbReference type="Pfam" id="PF20143">
    <property type="entry name" value="NAD_kinase_C"/>
    <property type="match status" value="1"/>
</dbReference>
<evidence type="ECO:0000256" key="2">
    <source>
        <dbReference type="ARBA" id="ARBA00022741"/>
    </source>
</evidence>
<dbReference type="HAMAP" id="MF_00361">
    <property type="entry name" value="NAD_kinase"/>
    <property type="match status" value="1"/>
</dbReference>
<dbReference type="InterPro" id="IPR016064">
    <property type="entry name" value="NAD/diacylglycerol_kinase_sf"/>
</dbReference>
<evidence type="ECO:0000313" key="9">
    <source>
        <dbReference type="EMBL" id="BBB32215.1"/>
    </source>
</evidence>
<dbReference type="EC" id="2.7.1.23" evidence="8"/>
<proteinExistence type="inferred from homology"/>
<dbReference type="InterPro" id="IPR017438">
    <property type="entry name" value="ATP-NAD_kinase_N"/>
</dbReference>
<evidence type="ECO:0000256" key="8">
    <source>
        <dbReference type="HAMAP-Rule" id="MF_00361"/>
    </source>
</evidence>
<dbReference type="KEGG" id="thyd:TTHT_0639"/>
<dbReference type="GO" id="GO:0006741">
    <property type="term" value="P:NADP+ biosynthetic process"/>
    <property type="evidence" value="ECO:0007669"/>
    <property type="project" value="UniProtKB-UniRule"/>
</dbReference>
<dbReference type="InterPro" id="IPR002504">
    <property type="entry name" value="NADK"/>
</dbReference>
<evidence type="ECO:0000256" key="7">
    <source>
        <dbReference type="ARBA" id="ARBA00047925"/>
    </source>
</evidence>
<dbReference type="RefSeq" id="WP_201328558.1">
    <property type="nucleotide sequence ID" value="NZ_AP017470.1"/>
</dbReference>
<organism evidence="9 10">
    <name type="scientific">Thermotomaculum hydrothermale</name>
    <dbReference type="NCBI Taxonomy" id="981385"/>
    <lineage>
        <taxon>Bacteria</taxon>
        <taxon>Pseudomonadati</taxon>
        <taxon>Acidobacteriota</taxon>
        <taxon>Holophagae</taxon>
        <taxon>Thermotomaculales</taxon>
        <taxon>Thermotomaculaceae</taxon>
        <taxon>Thermotomaculum</taxon>
    </lineage>
</organism>
<dbReference type="GO" id="GO:0046872">
    <property type="term" value="F:metal ion binding"/>
    <property type="evidence" value="ECO:0007669"/>
    <property type="project" value="UniProtKB-UniRule"/>
</dbReference>
<dbReference type="GO" id="GO:0019674">
    <property type="term" value="P:NAD+ metabolic process"/>
    <property type="evidence" value="ECO:0007669"/>
    <property type="project" value="InterPro"/>
</dbReference>
<keyword evidence="8" id="KW-0963">Cytoplasm</keyword>
<keyword evidence="10" id="KW-1185">Reference proteome</keyword>
<evidence type="ECO:0000313" key="10">
    <source>
        <dbReference type="Proteomes" id="UP000595564"/>
    </source>
</evidence>
<feature type="binding site" evidence="8">
    <location>
        <position position="182"/>
    </location>
    <ligand>
        <name>NAD(+)</name>
        <dbReference type="ChEBI" id="CHEBI:57540"/>
    </ligand>
</feature>
<dbReference type="Proteomes" id="UP000595564">
    <property type="component" value="Chromosome"/>
</dbReference>
<dbReference type="GO" id="GO:0051287">
    <property type="term" value="F:NAD binding"/>
    <property type="evidence" value="ECO:0007669"/>
    <property type="project" value="UniProtKB-ARBA"/>
</dbReference>
<keyword evidence="5 8" id="KW-0521">NADP</keyword>
<comment type="similarity">
    <text evidence="8">Belongs to the NAD kinase family.</text>
</comment>
<keyword evidence="2 8" id="KW-0547">Nucleotide-binding</keyword>
<dbReference type="Gene3D" id="3.40.50.10330">
    <property type="entry name" value="Probable inorganic polyphosphate/atp-NAD kinase, domain 1"/>
    <property type="match status" value="1"/>
</dbReference>
<dbReference type="GO" id="GO:0005737">
    <property type="term" value="C:cytoplasm"/>
    <property type="evidence" value="ECO:0007669"/>
    <property type="project" value="UniProtKB-SubCell"/>
</dbReference>
<dbReference type="GO" id="GO:0005524">
    <property type="term" value="F:ATP binding"/>
    <property type="evidence" value="ECO:0007669"/>
    <property type="project" value="UniProtKB-KW"/>
</dbReference>
<feature type="binding site" evidence="8">
    <location>
        <begin position="154"/>
        <end position="155"/>
    </location>
    <ligand>
        <name>NAD(+)</name>
        <dbReference type="ChEBI" id="CHEBI:57540"/>
    </ligand>
</feature>
<accession>A0A7R6SY35</accession>